<evidence type="ECO:0000259" key="3">
    <source>
        <dbReference type="PROSITE" id="PS50011"/>
    </source>
</evidence>
<gene>
    <name evidence="4" type="ORF">INT45_003999</name>
</gene>
<dbReference type="GO" id="GO:0005739">
    <property type="term" value="C:mitochondrion"/>
    <property type="evidence" value="ECO:0007669"/>
    <property type="project" value="TreeGrafter"/>
</dbReference>
<dbReference type="GO" id="GO:0004672">
    <property type="term" value="F:protein kinase activity"/>
    <property type="evidence" value="ECO:0007669"/>
    <property type="project" value="InterPro"/>
</dbReference>
<organism evidence="4 5">
    <name type="scientific">Circinella minor</name>
    <dbReference type="NCBI Taxonomy" id="1195481"/>
    <lineage>
        <taxon>Eukaryota</taxon>
        <taxon>Fungi</taxon>
        <taxon>Fungi incertae sedis</taxon>
        <taxon>Mucoromycota</taxon>
        <taxon>Mucoromycotina</taxon>
        <taxon>Mucoromycetes</taxon>
        <taxon>Mucorales</taxon>
        <taxon>Lichtheimiaceae</taxon>
        <taxon>Circinella</taxon>
    </lineage>
</organism>
<evidence type="ECO:0000313" key="4">
    <source>
        <dbReference type="EMBL" id="KAG2216183.1"/>
    </source>
</evidence>
<dbReference type="AlphaFoldDB" id="A0A8H7RT56"/>
<dbReference type="PROSITE" id="PS50011">
    <property type="entry name" value="PROTEIN_KINASE_DOM"/>
    <property type="match status" value="1"/>
</dbReference>
<dbReference type="InterPro" id="IPR004147">
    <property type="entry name" value="ABC1_dom"/>
</dbReference>
<reference evidence="4 5" key="1">
    <citation type="submission" date="2020-12" db="EMBL/GenBank/DDBJ databases">
        <title>Metabolic potential, ecology and presence of endohyphal bacteria is reflected in genomic diversity of Mucoromycotina.</title>
        <authorList>
            <person name="Muszewska A."/>
            <person name="Okrasinska A."/>
            <person name="Steczkiewicz K."/>
            <person name="Drgas O."/>
            <person name="Orlowska M."/>
            <person name="Perlinska-Lenart U."/>
            <person name="Aleksandrzak-Piekarczyk T."/>
            <person name="Szatraj K."/>
            <person name="Zielenkiewicz U."/>
            <person name="Pilsyk S."/>
            <person name="Malc E."/>
            <person name="Mieczkowski P."/>
            <person name="Kruszewska J.S."/>
            <person name="Biernat P."/>
            <person name="Pawlowska J."/>
        </authorList>
    </citation>
    <scope>NUCLEOTIDE SEQUENCE [LARGE SCALE GENOMIC DNA]</scope>
    <source>
        <strain evidence="4 5">CBS 142.35</strain>
    </source>
</reference>
<dbReference type="CDD" id="cd13971">
    <property type="entry name" value="ADCK2-like"/>
    <property type="match status" value="1"/>
</dbReference>
<keyword evidence="2" id="KW-0812">Transmembrane</keyword>
<dbReference type="InterPro" id="IPR000719">
    <property type="entry name" value="Prot_kinase_dom"/>
</dbReference>
<dbReference type="EMBL" id="JAEPRB010000443">
    <property type="protein sequence ID" value="KAG2216183.1"/>
    <property type="molecule type" value="Genomic_DNA"/>
</dbReference>
<dbReference type="Pfam" id="PF03109">
    <property type="entry name" value="ABC1"/>
    <property type="match status" value="2"/>
</dbReference>
<keyword evidence="2" id="KW-0472">Membrane</keyword>
<sequence>MNRGVTLTKRLPICLQCRSANTYYSKGNTLLLRRTTTSYAKRQHSTTITFPSRLLQTPALICSIPIIKTHPISNEFQPTTITTRKQHNTPSEIESAIEKQPQTKLEKLLHNLLHIFNEWLLEPLLTFRRFIHIVFIFAPVILATPITLVGSRVKEEQDERIGTLWWFDLIAAQMERAGPTFIKLAQWIASRTDLFPLALCIRLSKLHSRVDPHPFSHTRKVLYEAFNQDLHEIFSELDEKPLGVGAIAQVYKAKVRPHILVRYMRDQFMVEDNIITPDCVQTLDVDGKTPINIHTSVAIKVLHPKARQIVHRDLKIMEFFAKALTLIPTMHWISLPDEVHVFGEMMRDQLDLRVEAQHLERFNNLFANTMDIEFPKPVMAFTTKDMLIEEYENGIPLNAFLGQAEYVKQCNDDDITEVYDHKIANIGLNAFLHMLIFYNFVHADLHPGNIMIKFYKPKAHHPFQKAWSKAMGRYLKDDGEVAVERILAVSDNPVEMHKELLALKEEGYSPRLVFIDVGLVNELNDVNRRNFLDLFQSIAEFDGYRAGELMVERCRTPELVINPDIFALKMQNLILGLKHNTFNLGAVRIGNLLHNAMNMVRAHHVKLEGDFINVVVSIMLLEGIGRQLNPDLDLFKSALPVLRDYSIKNHGQATIDVVKDVQMHGSAPHWLKVWIFLELRNLFVRNERENEWLQMCDFLCFNN</sequence>
<dbReference type="SUPFAM" id="SSF56112">
    <property type="entry name" value="Protein kinase-like (PK-like)"/>
    <property type="match status" value="1"/>
</dbReference>
<evidence type="ECO:0000256" key="1">
    <source>
        <dbReference type="ARBA" id="ARBA00009670"/>
    </source>
</evidence>
<keyword evidence="2" id="KW-1133">Transmembrane helix</keyword>
<feature type="transmembrane region" description="Helical" evidence="2">
    <location>
        <begin position="130"/>
        <end position="150"/>
    </location>
</feature>
<evidence type="ECO:0000256" key="2">
    <source>
        <dbReference type="SAM" id="Phobius"/>
    </source>
</evidence>
<accession>A0A8H7RT56</accession>
<evidence type="ECO:0000313" key="5">
    <source>
        <dbReference type="Proteomes" id="UP000646827"/>
    </source>
</evidence>
<dbReference type="GO" id="GO:0005524">
    <property type="term" value="F:ATP binding"/>
    <property type="evidence" value="ECO:0007669"/>
    <property type="project" value="InterPro"/>
</dbReference>
<dbReference type="Proteomes" id="UP000646827">
    <property type="component" value="Unassembled WGS sequence"/>
</dbReference>
<dbReference type="PANTHER" id="PTHR45890">
    <property type="entry name" value="AARF DOMAIN CONTAINING KINASE 2 (PREDICTED)"/>
    <property type="match status" value="1"/>
</dbReference>
<dbReference type="OrthoDB" id="1290869at2759"/>
<feature type="domain" description="Protein kinase" evidence="3">
    <location>
        <begin position="236"/>
        <end position="642"/>
    </location>
</feature>
<name>A0A8H7RT56_9FUNG</name>
<dbReference type="InterPro" id="IPR044095">
    <property type="entry name" value="ADCK2_dom"/>
</dbReference>
<dbReference type="PANTHER" id="PTHR45890:SF1">
    <property type="entry name" value="AARF DOMAIN CONTAINING KINASE 2"/>
    <property type="match status" value="1"/>
</dbReference>
<dbReference type="InterPro" id="IPR052402">
    <property type="entry name" value="ADCK_kinase"/>
</dbReference>
<dbReference type="InterPro" id="IPR011009">
    <property type="entry name" value="Kinase-like_dom_sf"/>
</dbReference>
<keyword evidence="5" id="KW-1185">Reference proteome</keyword>
<protein>
    <recommendedName>
        <fullName evidence="3">Protein kinase domain-containing protein</fullName>
    </recommendedName>
</protein>
<proteinExistence type="inferred from homology"/>
<comment type="similarity">
    <text evidence="1">Belongs to the protein kinase superfamily. ADCK protein kinase family.</text>
</comment>
<comment type="caution">
    <text evidence="4">The sequence shown here is derived from an EMBL/GenBank/DDBJ whole genome shotgun (WGS) entry which is preliminary data.</text>
</comment>